<reference evidence="1" key="1">
    <citation type="submission" date="2018-05" db="EMBL/GenBank/DDBJ databases">
        <authorList>
            <person name="Lanie J.A."/>
            <person name="Ng W.-L."/>
            <person name="Kazmierczak K.M."/>
            <person name="Andrzejewski T.M."/>
            <person name="Davidsen T.M."/>
            <person name="Wayne K.J."/>
            <person name="Tettelin H."/>
            <person name="Glass J.I."/>
            <person name="Rusch D."/>
            <person name="Podicherti R."/>
            <person name="Tsui H.-C.T."/>
            <person name="Winkler M.E."/>
        </authorList>
    </citation>
    <scope>NUCLEOTIDE SEQUENCE</scope>
    <source>
        <strain evidence="1">KNB</strain>
    </source>
</reference>
<dbReference type="AlphaFoldDB" id="A0A2X0SGI9"/>
<gene>
    <name evidence="1" type="ORF">NITFAB_2104</name>
</gene>
<accession>A0A2X0SGI9</accession>
<name>A0A2X0SGI9_9PROT</name>
<proteinExistence type="predicted"/>
<evidence type="ECO:0000313" key="1">
    <source>
        <dbReference type="EMBL" id="SPS06511.1"/>
    </source>
</evidence>
<dbReference type="EMBL" id="LS423452">
    <property type="protein sequence ID" value="SPS06511.1"/>
    <property type="molecule type" value="Genomic_DNA"/>
</dbReference>
<organism evidence="1">
    <name type="scientific">Candidatus Nitrotoga fabula</name>
    <dbReference type="NCBI Taxonomy" id="2182327"/>
    <lineage>
        <taxon>Bacteria</taxon>
        <taxon>Pseudomonadati</taxon>
        <taxon>Pseudomonadota</taxon>
        <taxon>Betaproteobacteria</taxon>
        <taxon>Nitrosomonadales</taxon>
        <taxon>Gallionellaceae</taxon>
        <taxon>Candidatus Nitrotoga</taxon>
    </lineage>
</organism>
<sequence length="36" mass="4362">MVERLQIHKLIGITNEEDQLLDRGLDQLHQMSFNYY</sequence>
<protein>
    <submittedName>
        <fullName evidence="1">Uncharacterized protein</fullName>
    </submittedName>
</protein>